<dbReference type="RefSeq" id="WP_100345711.1">
    <property type="nucleotide sequence ID" value="NZ_PGFB01000005.1"/>
</dbReference>
<dbReference type="FunFam" id="3.20.20.60:FF:000009">
    <property type="entry name" value="2-methylisocitrate lyase"/>
    <property type="match status" value="1"/>
</dbReference>
<evidence type="ECO:0000313" key="6">
    <source>
        <dbReference type="Proteomes" id="UP000230161"/>
    </source>
</evidence>
<keyword evidence="6" id="KW-1185">Reference proteome</keyword>
<dbReference type="InterPro" id="IPR040442">
    <property type="entry name" value="Pyrv_kinase-like_dom_sf"/>
</dbReference>
<evidence type="ECO:0000256" key="2">
    <source>
        <dbReference type="ARBA" id="ARBA00051150"/>
    </source>
</evidence>
<protein>
    <recommendedName>
        <fullName evidence="4">2-methylisocitrate lyase</fullName>
    </recommendedName>
</protein>
<dbReference type="PANTHER" id="PTHR42905:SF5">
    <property type="entry name" value="CARBOXYVINYL-CARBOXYPHOSPHONATE PHOSPHORYLMUTASE, CHLOROPLASTIC"/>
    <property type="match status" value="1"/>
</dbReference>
<organism evidence="5 6">
    <name type="scientific">Compostimonas suwonensis</name>
    <dbReference type="NCBI Taxonomy" id="1048394"/>
    <lineage>
        <taxon>Bacteria</taxon>
        <taxon>Bacillati</taxon>
        <taxon>Actinomycetota</taxon>
        <taxon>Actinomycetes</taxon>
        <taxon>Micrococcales</taxon>
        <taxon>Microbacteriaceae</taxon>
        <taxon>Compostimonas</taxon>
    </lineage>
</organism>
<dbReference type="Gene3D" id="3.20.20.60">
    <property type="entry name" value="Phosphoenolpyruvate-binding domains"/>
    <property type="match status" value="1"/>
</dbReference>
<name>A0A2M9BCD7_9MICO</name>
<comment type="caution">
    <text evidence="5">The sequence shown here is derived from an EMBL/GenBank/DDBJ whole genome shotgun (WGS) entry which is preliminary data.</text>
</comment>
<proteinExistence type="inferred from homology"/>
<keyword evidence="5" id="KW-0456">Lyase</keyword>
<dbReference type="AlphaFoldDB" id="A0A2M9BCD7"/>
<comment type="function">
    <text evidence="3">Involved in the methylcitric acid cycle. Catalyzes the cleavage of 2-methylisocitrate to yield pyruvate and succinate.</text>
</comment>
<comment type="similarity">
    <text evidence="1">Belongs to the isocitrate lyase/PEP mutase superfamily. Methylisocitrate lyase family.</text>
</comment>
<dbReference type="OrthoDB" id="9771433at2"/>
<dbReference type="CDD" id="cd00377">
    <property type="entry name" value="ICL_PEPM"/>
    <property type="match status" value="1"/>
</dbReference>
<dbReference type="EMBL" id="PGFB01000005">
    <property type="protein sequence ID" value="PJJ55601.1"/>
    <property type="molecule type" value="Genomic_DNA"/>
</dbReference>
<evidence type="ECO:0000313" key="5">
    <source>
        <dbReference type="EMBL" id="PJJ55601.1"/>
    </source>
</evidence>
<dbReference type="InterPro" id="IPR039556">
    <property type="entry name" value="ICL/PEPM"/>
</dbReference>
<comment type="catalytic activity">
    <reaction evidence="2">
        <text>3-hydroxybutane-1,2,3-tricarboxylate = pyruvate + succinate</text>
        <dbReference type="Rhea" id="RHEA:57504"/>
        <dbReference type="ChEBI" id="CHEBI:15361"/>
        <dbReference type="ChEBI" id="CHEBI:30031"/>
        <dbReference type="ChEBI" id="CHEBI:141790"/>
    </reaction>
</comment>
<accession>A0A2M9BCD7</accession>
<dbReference type="InterPro" id="IPR015813">
    <property type="entry name" value="Pyrv/PenolPyrv_kinase-like_dom"/>
</dbReference>
<dbReference type="Proteomes" id="UP000230161">
    <property type="component" value="Unassembled WGS sequence"/>
</dbReference>
<dbReference type="SUPFAM" id="SSF51621">
    <property type="entry name" value="Phosphoenolpyruvate/pyruvate domain"/>
    <property type="match status" value="1"/>
</dbReference>
<reference evidence="5 6" key="1">
    <citation type="submission" date="2017-11" db="EMBL/GenBank/DDBJ databases">
        <title>Genomic Encyclopedia of Archaeal and Bacterial Type Strains, Phase II (KMG-II): From Individual Species to Whole Genera.</title>
        <authorList>
            <person name="Goeker M."/>
        </authorList>
    </citation>
    <scope>NUCLEOTIDE SEQUENCE [LARGE SCALE GENOMIC DNA]</scope>
    <source>
        <strain evidence="5 6">DSM 25625</strain>
    </source>
</reference>
<evidence type="ECO:0000256" key="1">
    <source>
        <dbReference type="ARBA" id="ARBA00009282"/>
    </source>
</evidence>
<evidence type="ECO:0000256" key="4">
    <source>
        <dbReference type="ARBA" id="ARBA00073849"/>
    </source>
</evidence>
<dbReference type="Pfam" id="PF13714">
    <property type="entry name" value="PEP_mutase"/>
    <property type="match status" value="1"/>
</dbReference>
<dbReference type="GO" id="GO:0046421">
    <property type="term" value="F:methylisocitrate lyase activity"/>
    <property type="evidence" value="ECO:0007669"/>
    <property type="project" value="UniProtKB-ARBA"/>
</dbReference>
<dbReference type="PANTHER" id="PTHR42905">
    <property type="entry name" value="PHOSPHOENOLPYRUVATE CARBOXYLASE"/>
    <property type="match status" value="1"/>
</dbReference>
<sequence length="292" mass="31398">MTASAALRTRIGDDGILVLPGAADALTARIIEQAGFDAVYATGAGFSNAAFGLADVGLTTLSEVTENLRRIADAVQIPVVVDADTGYGGVLNVQRTVRELERAGASAIQLEDQRDPKRCGHFEGNTVLPAVDMVRKIHAAVDARVDDDLVIIARTDAYQSLGLDEAADRANAYSQAGADVIFVEAPTRLDELRRLPQLIEAPLLANVVEGGKTPQLSAQEFEELGFRIALFANTALRTSMRAVSTAMAHLRREGSTSALADSMATWQERQTLVRLAELQQREDHYLSGIAER</sequence>
<evidence type="ECO:0000256" key="3">
    <source>
        <dbReference type="ARBA" id="ARBA00058526"/>
    </source>
</evidence>
<gene>
    <name evidence="5" type="ORF">CLV54_2948</name>
</gene>